<dbReference type="InterPro" id="IPR051158">
    <property type="entry name" value="Metallophosphoesterase_sf"/>
</dbReference>
<dbReference type="eggNOG" id="COG1408">
    <property type="taxonomic scope" value="Bacteria"/>
</dbReference>
<keyword evidence="1" id="KW-1133">Transmembrane helix</keyword>
<keyword evidence="1" id="KW-0472">Membrane</keyword>
<dbReference type="HOGENOM" id="CLU_025443_0_0_9"/>
<dbReference type="GeneID" id="44999514"/>
<feature type="transmembrane region" description="Helical" evidence="1">
    <location>
        <begin position="6"/>
        <end position="28"/>
    </location>
</feature>
<dbReference type="PIR" id="E97272">
    <property type="entry name" value="E97272"/>
</dbReference>
<evidence type="ECO:0000259" key="2">
    <source>
        <dbReference type="Pfam" id="PF00149"/>
    </source>
</evidence>
<dbReference type="Gene3D" id="3.60.21.10">
    <property type="match status" value="1"/>
</dbReference>
<dbReference type="EMBL" id="AE001437">
    <property type="protein sequence ID" value="AAK80968.1"/>
    <property type="molecule type" value="Genomic_DNA"/>
</dbReference>
<keyword evidence="4" id="KW-1185">Reference proteome</keyword>
<dbReference type="InterPro" id="IPR004843">
    <property type="entry name" value="Calcineurin-like_PHP"/>
</dbReference>
<organism evidence="3 4">
    <name type="scientific">Clostridium acetobutylicum (strain ATCC 824 / DSM 792 / JCM 1419 / IAM 19013 / LMG 5710 / NBRC 13948 / NRRL B-527 / VKM B-1787 / 2291 / W)</name>
    <dbReference type="NCBI Taxonomy" id="272562"/>
    <lineage>
        <taxon>Bacteria</taxon>
        <taxon>Bacillati</taxon>
        <taxon>Bacillota</taxon>
        <taxon>Clostridia</taxon>
        <taxon>Eubacteriales</taxon>
        <taxon>Clostridiaceae</taxon>
        <taxon>Clostridium</taxon>
    </lineage>
</organism>
<dbReference type="CDD" id="cd07385">
    <property type="entry name" value="MPP_YkuE_C"/>
    <property type="match status" value="1"/>
</dbReference>
<dbReference type="Pfam" id="PF00149">
    <property type="entry name" value="Metallophos"/>
    <property type="match status" value="1"/>
</dbReference>
<feature type="transmembrane region" description="Helical" evidence="1">
    <location>
        <begin position="88"/>
        <end position="111"/>
    </location>
</feature>
<dbReference type="DNASU" id="1119210"/>
<dbReference type="PANTHER" id="PTHR31302:SF0">
    <property type="entry name" value="TRANSMEMBRANE PROTEIN WITH METALLOPHOSPHOESTERASE DOMAIN"/>
    <property type="match status" value="1"/>
</dbReference>
<dbReference type="KEGG" id="cac:CA_C3027"/>
<protein>
    <submittedName>
        <fullName evidence="3">Predicted phosphohydrolase</fullName>
    </submittedName>
</protein>
<name>Q97ES9_CLOAB</name>
<dbReference type="Proteomes" id="UP000000814">
    <property type="component" value="Chromosome"/>
</dbReference>
<gene>
    <name evidence="3" type="ordered locus">CA_C3027</name>
</gene>
<evidence type="ECO:0000256" key="1">
    <source>
        <dbReference type="SAM" id="Phobius"/>
    </source>
</evidence>
<dbReference type="InterPro" id="IPR029052">
    <property type="entry name" value="Metallo-depent_PP-like"/>
</dbReference>
<sequence length="392" mass="44116">MKSTLIVIGNIILVILILFIYTMLWYYIGAKGKGIIFGVNLRKKEGLKAVAYWGIFWFLAFSFILSVASRSTISINNKITGILTYLGAISLALFCYLIIIFPITDLIRFILNKLGFSGSLREYMSIIYGRGISIFIAVIIIILFGFWHAIHQTTTNYNISINKKAGKLKQLNVVMVSDVHMGIMIRERGIDKLVTSINKLKPDVVFFCGDMVDESTPTSLEKYYSSAFKEIISKYGVYAITGNHEYATQNSEVAMNYMKKADIKVLEDKAVKVDNSFYVIGRNDAAGGKVKPLNEIMKNADKRLPIIALNHRPVALEEAEKNGVDLQLSGHTHEGQIFPFNFTTKLVFEDDYGYLKKKDFNLIVTSGYGTWGPPIRIGTKGEIVNIKIDFMN</sequence>
<dbReference type="RefSeq" id="WP_010966309.1">
    <property type="nucleotide sequence ID" value="NC_003030.1"/>
</dbReference>
<keyword evidence="1" id="KW-0812">Transmembrane</keyword>
<dbReference type="GO" id="GO:0016787">
    <property type="term" value="F:hydrolase activity"/>
    <property type="evidence" value="ECO:0007669"/>
    <property type="project" value="InterPro"/>
</dbReference>
<evidence type="ECO:0000313" key="3">
    <source>
        <dbReference type="EMBL" id="AAK80968.1"/>
    </source>
</evidence>
<dbReference type="OrthoDB" id="9780884at2"/>
<dbReference type="PATRIC" id="fig|272562.8.peg.3210"/>
<reference evidence="3 4" key="1">
    <citation type="journal article" date="2001" name="J. Bacteriol.">
        <title>Genome sequence and comparative analysis of the solvent-producing bacterium Clostridium acetobutylicum.</title>
        <authorList>
            <person name="Nolling J."/>
            <person name="Breton G."/>
            <person name="Omelchenko M.V."/>
            <person name="Makarova K.S."/>
            <person name="Zeng Q."/>
            <person name="Gibson R."/>
            <person name="Lee H.M."/>
            <person name="Dubois J."/>
            <person name="Qiu D."/>
            <person name="Hitti J."/>
            <person name="Wolf Y.I."/>
            <person name="Tatusov R.L."/>
            <person name="Sabathe F."/>
            <person name="Doucette-Stamm L."/>
            <person name="Soucaille P."/>
            <person name="Daly M.J."/>
            <person name="Bennett G.N."/>
            <person name="Koonin E.V."/>
            <person name="Smith D.R."/>
        </authorList>
    </citation>
    <scope>NUCLEOTIDE SEQUENCE [LARGE SCALE GENOMIC DNA]</scope>
    <source>
        <strain evidence="4">ATCC 824 / DSM 792 / JCM 1419 / LMG 5710 / VKM B-1787</strain>
    </source>
</reference>
<evidence type="ECO:0000313" key="4">
    <source>
        <dbReference type="Proteomes" id="UP000000814"/>
    </source>
</evidence>
<proteinExistence type="predicted"/>
<dbReference type="STRING" id="272562.CA_C3027"/>
<dbReference type="SUPFAM" id="SSF56300">
    <property type="entry name" value="Metallo-dependent phosphatases"/>
    <property type="match status" value="1"/>
</dbReference>
<dbReference type="AlphaFoldDB" id="Q97ES9"/>
<feature type="transmembrane region" description="Helical" evidence="1">
    <location>
        <begin position="49"/>
        <end position="68"/>
    </location>
</feature>
<accession>Q97ES9</accession>
<feature type="transmembrane region" description="Helical" evidence="1">
    <location>
        <begin position="132"/>
        <end position="150"/>
    </location>
</feature>
<dbReference type="PANTHER" id="PTHR31302">
    <property type="entry name" value="TRANSMEMBRANE PROTEIN WITH METALLOPHOSPHOESTERASE DOMAIN-RELATED"/>
    <property type="match status" value="1"/>
</dbReference>
<feature type="domain" description="Calcineurin-like phosphoesterase" evidence="2">
    <location>
        <begin position="172"/>
        <end position="334"/>
    </location>
</feature>